<dbReference type="Gene3D" id="3.30.70.1820">
    <property type="entry name" value="L1 transposable element, RRM domain"/>
    <property type="match status" value="1"/>
</dbReference>
<organism evidence="1 2">
    <name type="scientific">Diatraea saccharalis</name>
    <name type="common">sugarcane borer</name>
    <dbReference type="NCBI Taxonomy" id="40085"/>
    <lineage>
        <taxon>Eukaryota</taxon>
        <taxon>Metazoa</taxon>
        <taxon>Ecdysozoa</taxon>
        <taxon>Arthropoda</taxon>
        <taxon>Hexapoda</taxon>
        <taxon>Insecta</taxon>
        <taxon>Pterygota</taxon>
        <taxon>Neoptera</taxon>
        <taxon>Endopterygota</taxon>
        <taxon>Lepidoptera</taxon>
        <taxon>Glossata</taxon>
        <taxon>Ditrysia</taxon>
        <taxon>Pyraloidea</taxon>
        <taxon>Crambidae</taxon>
        <taxon>Crambinae</taxon>
        <taxon>Diatraea</taxon>
    </lineage>
</organism>
<keyword evidence="2" id="KW-1185">Reference proteome</keyword>
<gene>
    <name evidence="1" type="ORF">DIATSA_LOCUS11038</name>
</gene>
<sequence>MLGTLNTLQSQIHVLAKTVDRLEMHGRRKMLLLHGVQEQANEDLSQLMVGFIVDKLKISEFTLKDIKRCHRMGQSKNTSDKPRPIIIKFEQAAIRDQVWFSKAKLKGSGTTISEFLTQSRRSTFIAAREKFGVNRCWTQEDIIHILSPDNTRHRLTTIAELQSLQFETAKPVATSKAVPKARRAAGVKK</sequence>
<accession>A0A9N9WG50</accession>
<evidence type="ECO:0000313" key="2">
    <source>
        <dbReference type="Proteomes" id="UP001153714"/>
    </source>
</evidence>
<protein>
    <submittedName>
        <fullName evidence="1">Uncharacterized protein</fullName>
    </submittedName>
</protein>
<evidence type="ECO:0000313" key="1">
    <source>
        <dbReference type="EMBL" id="CAG9793615.1"/>
    </source>
</evidence>
<dbReference type="EMBL" id="OU893337">
    <property type="protein sequence ID" value="CAG9793615.1"/>
    <property type="molecule type" value="Genomic_DNA"/>
</dbReference>
<reference evidence="1" key="2">
    <citation type="submission" date="2022-10" db="EMBL/GenBank/DDBJ databases">
        <authorList>
            <consortium name="ENA_rothamsted_submissions"/>
            <consortium name="culmorum"/>
            <person name="King R."/>
        </authorList>
    </citation>
    <scope>NUCLEOTIDE SEQUENCE</scope>
</reference>
<dbReference type="AlphaFoldDB" id="A0A9N9WG50"/>
<name>A0A9N9WG50_9NEOP</name>
<dbReference type="Proteomes" id="UP001153714">
    <property type="component" value="Chromosome 6"/>
</dbReference>
<dbReference type="OrthoDB" id="8121249at2759"/>
<reference evidence="1" key="1">
    <citation type="submission" date="2021-12" db="EMBL/GenBank/DDBJ databases">
        <authorList>
            <person name="King R."/>
        </authorList>
    </citation>
    <scope>NUCLEOTIDE SEQUENCE</scope>
</reference>
<proteinExistence type="predicted"/>